<feature type="domain" description="Large ribosomal subunit protein uL11 N-terminal" evidence="6">
    <location>
        <begin position="1"/>
        <end position="32"/>
    </location>
</feature>
<dbReference type="Pfam" id="PF03946">
    <property type="entry name" value="Ribosomal_L11_N"/>
    <property type="match status" value="1"/>
</dbReference>
<dbReference type="PANTHER" id="PTHR11661">
    <property type="entry name" value="60S RIBOSOMAL PROTEIN L12"/>
    <property type="match status" value="1"/>
</dbReference>
<dbReference type="InterPro" id="IPR036796">
    <property type="entry name" value="Ribosomal_uL11_N_sf"/>
</dbReference>
<sequence length="112" mass="12585">MAFCKEFNARTTGYKEGVPLRVNIQVYGDKSYDWKLKTPPSTWLIKQATGLVRAAERPGQEVAATISLKHIYEIARVKQQDSPDLDLQAICKSIMRTCKSMGVRVVRAPEDA</sequence>
<evidence type="ECO:0000256" key="2">
    <source>
        <dbReference type="ARBA" id="ARBA00022980"/>
    </source>
</evidence>
<accession>A0ABQ7FVW6</accession>
<evidence type="ECO:0000259" key="6">
    <source>
        <dbReference type="Pfam" id="PF03946"/>
    </source>
</evidence>
<evidence type="ECO:0000256" key="4">
    <source>
        <dbReference type="RuleBase" id="RU003978"/>
    </source>
</evidence>
<protein>
    <submittedName>
        <fullName evidence="7">Ribosomal protein L11, RNA binding domain-containing protein</fullName>
    </submittedName>
</protein>
<organism evidence="7 8">
    <name type="scientific">Dunaliella salina</name>
    <name type="common">Green alga</name>
    <name type="synonym">Protococcus salinus</name>
    <dbReference type="NCBI Taxonomy" id="3046"/>
    <lineage>
        <taxon>Eukaryota</taxon>
        <taxon>Viridiplantae</taxon>
        <taxon>Chlorophyta</taxon>
        <taxon>core chlorophytes</taxon>
        <taxon>Chlorophyceae</taxon>
        <taxon>CS clade</taxon>
        <taxon>Chlamydomonadales</taxon>
        <taxon>Dunaliellaceae</taxon>
        <taxon>Dunaliella</taxon>
    </lineage>
</organism>
<keyword evidence="3 4" id="KW-0687">Ribonucleoprotein</keyword>
<dbReference type="Pfam" id="PF00298">
    <property type="entry name" value="Ribosomal_L11"/>
    <property type="match status" value="1"/>
</dbReference>
<evidence type="ECO:0000256" key="1">
    <source>
        <dbReference type="ARBA" id="ARBA00010537"/>
    </source>
</evidence>
<dbReference type="InterPro" id="IPR020783">
    <property type="entry name" value="Ribosomal_uL11_C"/>
</dbReference>
<dbReference type="InterPro" id="IPR020784">
    <property type="entry name" value="Ribosomal_uL11_N"/>
</dbReference>
<comment type="similarity">
    <text evidence="1 4">Belongs to the universal ribosomal protein uL11 family.</text>
</comment>
<dbReference type="InterPro" id="IPR036769">
    <property type="entry name" value="Ribosomal_uL11_C_sf"/>
</dbReference>
<dbReference type="SUPFAM" id="SSF46906">
    <property type="entry name" value="Ribosomal protein L11, C-terminal domain"/>
    <property type="match status" value="1"/>
</dbReference>
<dbReference type="CDD" id="cd00349">
    <property type="entry name" value="Ribosomal_L11"/>
    <property type="match status" value="1"/>
</dbReference>
<feature type="domain" description="Large ribosomal subunit protein uL11 C-terminal" evidence="5">
    <location>
        <begin position="37"/>
        <end position="105"/>
    </location>
</feature>
<dbReference type="SUPFAM" id="SSF54747">
    <property type="entry name" value="Ribosomal L11/L12e N-terminal domain"/>
    <property type="match status" value="1"/>
</dbReference>
<keyword evidence="2 4" id="KW-0689">Ribosomal protein</keyword>
<dbReference type="Gene3D" id="1.10.10.250">
    <property type="entry name" value="Ribosomal protein L11, C-terminal domain"/>
    <property type="match status" value="1"/>
</dbReference>
<proteinExistence type="inferred from homology"/>
<dbReference type="Proteomes" id="UP000815325">
    <property type="component" value="Unassembled WGS sequence"/>
</dbReference>
<evidence type="ECO:0000259" key="5">
    <source>
        <dbReference type="Pfam" id="PF00298"/>
    </source>
</evidence>
<dbReference type="GO" id="GO:0005840">
    <property type="term" value="C:ribosome"/>
    <property type="evidence" value="ECO:0007669"/>
    <property type="project" value="UniProtKB-KW"/>
</dbReference>
<reference evidence="7" key="1">
    <citation type="submission" date="2017-08" db="EMBL/GenBank/DDBJ databases">
        <authorList>
            <person name="Polle J.E."/>
            <person name="Barry K."/>
            <person name="Cushman J."/>
            <person name="Schmutz J."/>
            <person name="Tran D."/>
            <person name="Hathwaick L.T."/>
            <person name="Yim W.C."/>
            <person name="Jenkins J."/>
            <person name="Mckie-Krisberg Z.M."/>
            <person name="Prochnik S."/>
            <person name="Lindquist E."/>
            <person name="Dockter R.B."/>
            <person name="Adam C."/>
            <person name="Molina H."/>
            <person name="Bunkerborg J."/>
            <person name="Jin E."/>
            <person name="Buchheim M."/>
            <person name="Magnuson J."/>
        </authorList>
    </citation>
    <scope>NUCLEOTIDE SEQUENCE</scope>
    <source>
        <strain evidence="7">CCAP 19/18</strain>
    </source>
</reference>
<keyword evidence="8" id="KW-1185">Reference proteome</keyword>
<evidence type="ECO:0000256" key="3">
    <source>
        <dbReference type="ARBA" id="ARBA00023274"/>
    </source>
</evidence>
<name>A0ABQ7FVW6_DUNSA</name>
<dbReference type="PANTHER" id="PTHR11661:SF1">
    <property type="entry name" value="LARGE RIBOSOMAL SUBUNIT PROTEIN UL11M"/>
    <property type="match status" value="1"/>
</dbReference>
<dbReference type="InterPro" id="IPR000911">
    <property type="entry name" value="Ribosomal_uL11"/>
</dbReference>
<evidence type="ECO:0000313" key="7">
    <source>
        <dbReference type="EMBL" id="KAF5826501.1"/>
    </source>
</evidence>
<dbReference type="EMBL" id="MU070873">
    <property type="protein sequence ID" value="KAF5826501.1"/>
    <property type="molecule type" value="Genomic_DNA"/>
</dbReference>
<dbReference type="SMART" id="SM00649">
    <property type="entry name" value="RL11"/>
    <property type="match status" value="1"/>
</dbReference>
<evidence type="ECO:0000313" key="8">
    <source>
        <dbReference type="Proteomes" id="UP000815325"/>
    </source>
</evidence>
<gene>
    <name evidence="7" type="ORF">DUNSADRAFT_2879</name>
</gene>
<comment type="caution">
    <text evidence="7">The sequence shown here is derived from an EMBL/GenBank/DDBJ whole genome shotgun (WGS) entry which is preliminary data.</text>
</comment>
<dbReference type="Gene3D" id="3.30.1550.10">
    <property type="entry name" value="Ribosomal protein L11/L12, N-terminal domain"/>
    <property type="match status" value="1"/>
</dbReference>